<protein>
    <recommendedName>
        <fullName evidence="3 6">Beta-galactosidase</fullName>
        <shortName evidence="6">Beta-gal</shortName>
        <ecNumber evidence="3 6">3.2.1.23</ecNumber>
    </recommendedName>
</protein>
<feature type="binding site" evidence="9">
    <location>
        <position position="167"/>
    </location>
    <ligand>
        <name>Zn(2+)</name>
        <dbReference type="ChEBI" id="CHEBI:29105"/>
    </ligand>
</feature>
<feature type="binding site" evidence="9">
    <location>
        <position position="125"/>
    </location>
    <ligand>
        <name>Zn(2+)</name>
        <dbReference type="ChEBI" id="CHEBI:29105"/>
    </ligand>
</feature>
<dbReference type="Gene3D" id="3.40.50.880">
    <property type="match status" value="1"/>
</dbReference>
<dbReference type="Pfam" id="PF02449">
    <property type="entry name" value="Glyco_hydro_42"/>
    <property type="match status" value="1"/>
</dbReference>
<dbReference type="GO" id="GO:0006012">
    <property type="term" value="P:galactose metabolic process"/>
    <property type="evidence" value="ECO:0007669"/>
    <property type="project" value="InterPro"/>
</dbReference>
<reference evidence="13 14" key="1">
    <citation type="journal article" date="2019" name="Indoor Air">
        <title>Impacts of indoor surface finishes on bacterial viability.</title>
        <authorList>
            <person name="Hu J."/>
            <person name="Maamar S.B."/>
            <person name="Glawe A.J."/>
            <person name="Gottel N."/>
            <person name="Gilbert J.A."/>
            <person name="Hartmann E.M."/>
        </authorList>
    </citation>
    <scope>NUCLEOTIDE SEQUENCE [LARGE SCALE GENOMIC DNA]</scope>
    <source>
        <strain evidence="13 14">AF060A6</strain>
    </source>
</reference>
<evidence type="ECO:0000313" key="13">
    <source>
        <dbReference type="EMBL" id="THE12411.1"/>
    </source>
</evidence>
<dbReference type="EC" id="3.2.1.23" evidence="3 6"/>
<dbReference type="InterPro" id="IPR003476">
    <property type="entry name" value="Glyco_hydro_42"/>
</dbReference>
<feature type="domain" description="Glycoside hydrolase family 42 N-terminal" evidence="10">
    <location>
        <begin position="22"/>
        <end position="403"/>
    </location>
</feature>
<dbReference type="InterPro" id="IPR013738">
    <property type="entry name" value="Beta_galactosidase_Trimer"/>
</dbReference>
<evidence type="ECO:0000256" key="3">
    <source>
        <dbReference type="ARBA" id="ARBA00012756"/>
    </source>
</evidence>
<dbReference type="CDD" id="cd03143">
    <property type="entry name" value="A4_beta-galactosidase_middle_domain"/>
    <property type="match status" value="1"/>
</dbReference>
<keyword evidence="14" id="KW-1185">Reference proteome</keyword>
<dbReference type="OrthoDB" id="9800974at2"/>
<dbReference type="EMBL" id="SLUB01000017">
    <property type="protein sequence ID" value="THE12411.1"/>
    <property type="molecule type" value="Genomic_DNA"/>
</dbReference>
<keyword evidence="4 6" id="KW-0378">Hydrolase</keyword>
<evidence type="ECO:0000256" key="5">
    <source>
        <dbReference type="ARBA" id="ARBA00023295"/>
    </source>
</evidence>
<dbReference type="Gene3D" id="2.60.40.1180">
    <property type="entry name" value="Golgi alpha-mannosidase II"/>
    <property type="match status" value="1"/>
</dbReference>
<dbReference type="PIRSF" id="PIRSF001084">
    <property type="entry name" value="B-galactosidase"/>
    <property type="match status" value="1"/>
</dbReference>
<comment type="similarity">
    <text evidence="2 6">Belongs to the glycosyl hydrolase 42 family.</text>
</comment>
<feature type="binding site" evidence="9">
    <location>
        <position position="170"/>
    </location>
    <ligand>
        <name>Zn(2+)</name>
        <dbReference type="ChEBI" id="CHEBI:29105"/>
    </ligand>
</feature>
<comment type="catalytic activity">
    <reaction evidence="1 6">
        <text>Hydrolysis of terminal non-reducing beta-D-galactose residues in beta-D-galactosides.</text>
        <dbReference type="EC" id="3.2.1.23"/>
    </reaction>
</comment>
<evidence type="ECO:0000259" key="10">
    <source>
        <dbReference type="Pfam" id="PF02449"/>
    </source>
</evidence>
<feature type="domain" description="Beta-galactosidase C-terminal" evidence="12">
    <location>
        <begin position="629"/>
        <end position="686"/>
    </location>
</feature>
<dbReference type="PANTHER" id="PTHR36447">
    <property type="entry name" value="BETA-GALACTOSIDASE GANA"/>
    <property type="match status" value="1"/>
</dbReference>
<organism evidence="13 14">
    <name type="scientific">Bacillus timonensis</name>
    <dbReference type="NCBI Taxonomy" id="1033734"/>
    <lineage>
        <taxon>Bacteria</taxon>
        <taxon>Bacillati</taxon>
        <taxon>Bacillota</taxon>
        <taxon>Bacilli</taxon>
        <taxon>Bacillales</taxon>
        <taxon>Bacillaceae</taxon>
        <taxon>Bacillus</taxon>
    </lineage>
</organism>
<proteinExistence type="inferred from homology"/>
<dbReference type="SUPFAM" id="SSF52317">
    <property type="entry name" value="Class I glutamine amidotransferase-like"/>
    <property type="match status" value="1"/>
</dbReference>
<dbReference type="GO" id="GO:0046872">
    <property type="term" value="F:metal ion binding"/>
    <property type="evidence" value="ECO:0007669"/>
    <property type="project" value="UniProtKB-KW"/>
</dbReference>
<evidence type="ECO:0000256" key="2">
    <source>
        <dbReference type="ARBA" id="ARBA00005940"/>
    </source>
</evidence>
<evidence type="ECO:0000256" key="1">
    <source>
        <dbReference type="ARBA" id="ARBA00001412"/>
    </source>
</evidence>
<dbReference type="Proteomes" id="UP000306477">
    <property type="component" value="Unassembled WGS sequence"/>
</dbReference>
<evidence type="ECO:0000259" key="11">
    <source>
        <dbReference type="Pfam" id="PF08532"/>
    </source>
</evidence>
<gene>
    <name evidence="13" type="ORF">E1I69_11130</name>
</gene>
<dbReference type="InterPro" id="IPR013529">
    <property type="entry name" value="Glyco_hydro_42_N"/>
</dbReference>
<evidence type="ECO:0000256" key="7">
    <source>
        <dbReference type="PIRSR" id="PIRSR001084-1"/>
    </source>
</evidence>
<evidence type="ECO:0000256" key="6">
    <source>
        <dbReference type="PIRNR" id="PIRNR001084"/>
    </source>
</evidence>
<evidence type="ECO:0000256" key="9">
    <source>
        <dbReference type="PIRSR" id="PIRSR001084-3"/>
    </source>
</evidence>
<dbReference type="InterPro" id="IPR013739">
    <property type="entry name" value="Beta_galactosidase_C"/>
</dbReference>
<evidence type="ECO:0000259" key="12">
    <source>
        <dbReference type="Pfam" id="PF08533"/>
    </source>
</evidence>
<dbReference type="GO" id="GO:0004565">
    <property type="term" value="F:beta-galactosidase activity"/>
    <property type="evidence" value="ECO:0007669"/>
    <property type="project" value="UniProtKB-EC"/>
</dbReference>
<dbReference type="GO" id="GO:0009341">
    <property type="term" value="C:beta-galactosidase complex"/>
    <property type="evidence" value="ECO:0007669"/>
    <property type="project" value="InterPro"/>
</dbReference>
<name>A0A4S3PRS8_9BACI</name>
<accession>A0A4S3PRS8</accession>
<dbReference type="Pfam" id="PF08532">
    <property type="entry name" value="Glyco_hydro_42M"/>
    <property type="match status" value="1"/>
</dbReference>
<sequence length="690" mass="79653">MYNQLKNKTFVTKAKHMLHGGDYNPDQWLDYPDILADDIKLMKLSHSNTFSVGIFAWSTLEPEEGVYNFEWLDQIIDNIHGIGGKVILATPSGARPAWMSQKYPEVLRTNAARVKQLHGARHNHCFSSPVYREKTQQMNRKLAERYGNHPALIMWHISNEYGGECHCDLCQDAFRNWLKEKYNHDLKALNDAWWGPFWSHSFTDWSQIVSPSPIGENMVHGHNLDWRRFVTDQTIDFYKNEIVPIRELTPEIPITTNFMGDTHDLIPFQGLDYSKFAKHLDVISWDAYPAWHNDWESTADLAMKVAFIDDLYRSLKHQPFLLMESTPSAVNWHTVNRAKRPGMHMLSAMQMVAHGSDSILYFQWRKSRGSSEKFHGAVVDHDNSSENRVFQDVAKVGQTLEKLSGVVGTNRAAEVAFLYDWDNHWALGDAQGFSNDTKRYPQTMHQHYRAFWEKDIPVDVITKEHDFSSYKLLVVPMLYLASEELIARLKDYVKNGGTLVMTYISGLVNEHDLTYLGGWPSDLQEIFGVKPLETDTLYPADRNRITFKGKSYELKDYATVLEVNDAKVEAVYEEDFYANTPAVTSREYETGKTYYIGGRLEDDFQRDFYEAIMEELSITSAADVKHGRGVSVQVRQAPDRDYIFVMNFTEESQQVNFESEVTDVITGETLHGEVMLEKYEVRVVEKMNTK</sequence>
<feature type="binding site" evidence="8">
    <location>
        <position position="121"/>
    </location>
    <ligand>
        <name>substrate</name>
    </ligand>
</feature>
<keyword evidence="9" id="KW-0479">Metal-binding</keyword>
<dbReference type="AlphaFoldDB" id="A0A4S3PRS8"/>
<dbReference type="InterPro" id="IPR013780">
    <property type="entry name" value="Glyco_hydro_b"/>
</dbReference>
<evidence type="ECO:0000313" key="14">
    <source>
        <dbReference type="Proteomes" id="UP000306477"/>
    </source>
</evidence>
<dbReference type="InterPro" id="IPR017853">
    <property type="entry name" value="GH"/>
</dbReference>
<feature type="binding site" evidence="8">
    <location>
        <position position="332"/>
    </location>
    <ligand>
        <name>substrate</name>
    </ligand>
</feature>
<dbReference type="Gene3D" id="3.20.20.80">
    <property type="entry name" value="Glycosidases"/>
    <property type="match status" value="1"/>
</dbReference>
<dbReference type="SUPFAM" id="SSF51445">
    <property type="entry name" value="(Trans)glycosidases"/>
    <property type="match status" value="1"/>
</dbReference>
<evidence type="ECO:0000256" key="8">
    <source>
        <dbReference type="PIRSR" id="PIRSR001084-2"/>
    </source>
</evidence>
<keyword evidence="5 6" id="KW-0326">Glycosidase</keyword>
<dbReference type="PANTHER" id="PTHR36447:SF1">
    <property type="entry name" value="BETA-GALACTOSIDASE GANA"/>
    <property type="match status" value="1"/>
</dbReference>
<feature type="active site" description="Proton donor" evidence="7">
    <location>
        <position position="160"/>
    </location>
</feature>
<feature type="binding site" evidence="9">
    <location>
        <position position="165"/>
    </location>
    <ligand>
        <name>Zn(2+)</name>
        <dbReference type="ChEBI" id="CHEBI:29105"/>
    </ligand>
</feature>
<dbReference type="InterPro" id="IPR029062">
    <property type="entry name" value="Class_I_gatase-like"/>
</dbReference>
<keyword evidence="9" id="KW-0862">Zinc</keyword>
<dbReference type="Pfam" id="PF08533">
    <property type="entry name" value="Glyco_hydro_42C"/>
    <property type="match status" value="1"/>
</dbReference>
<feature type="binding site" evidence="8">
    <location>
        <position position="159"/>
    </location>
    <ligand>
        <name>substrate</name>
    </ligand>
</feature>
<feature type="domain" description="Beta-galactosidase trimerisation" evidence="11">
    <location>
        <begin position="413"/>
        <end position="618"/>
    </location>
</feature>
<evidence type="ECO:0000256" key="4">
    <source>
        <dbReference type="ARBA" id="ARBA00022801"/>
    </source>
</evidence>
<feature type="active site" description="Nucleophile" evidence="7">
    <location>
        <position position="324"/>
    </location>
</feature>
<comment type="caution">
    <text evidence="13">The sequence shown here is derived from an EMBL/GenBank/DDBJ whole genome shotgun (WGS) entry which is preliminary data.</text>
</comment>
<dbReference type="RefSeq" id="WP_136379689.1">
    <property type="nucleotide sequence ID" value="NZ_SLUB01000017.1"/>
</dbReference>